<sequence>MGINIKSLYLCVKNMERAIKFYEELFEQKVTEKDDVYSVFDVNGFRLGLFAYEKKNELHTFGSNCLPSISVESIDRLNEKLNEKEICFPVTRIGNNWVAEFVDSEGNHIEITAPAK</sequence>
<organism evidence="2 3">
    <name type="scientific">Ruminococcus flavefaciens</name>
    <dbReference type="NCBI Taxonomy" id="1265"/>
    <lineage>
        <taxon>Bacteria</taxon>
        <taxon>Bacillati</taxon>
        <taxon>Bacillota</taxon>
        <taxon>Clostridia</taxon>
        <taxon>Eubacteriales</taxon>
        <taxon>Oscillospiraceae</taxon>
        <taxon>Ruminococcus</taxon>
    </lineage>
</organism>
<protein>
    <recommendedName>
        <fullName evidence="1">Glyoxalase/fosfomycin resistance/dioxygenase domain-containing protein</fullName>
    </recommendedName>
</protein>
<accession>A0A1K1LSZ1</accession>
<dbReference type="Pfam" id="PF00903">
    <property type="entry name" value="Glyoxalase"/>
    <property type="match status" value="1"/>
</dbReference>
<dbReference type="EMBL" id="FPIP01000001">
    <property type="protein sequence ID" value="SFW14041.1"/>
    <property type="molecule type" value="Genomic_DNA"/>
</dbReference>
<dbReference type="SUPFAM" id="SSF54593">
    <property type="entry name" value="Glyoxalase/Bleomycin resistance protein/Dihydroxybiphenyl dioxygenase"/>
    <property type="match status" value="1"/>
</dbReference>
<evidence type="ECO:0000259" key="1">
    <source>
        <dbReference type="Pfam" id="PF00903"/>
    </source>
</evidence>
<feature type="domain" description="Glyoxalase/fosfomycin resistance/dioxygenase" evidence="1">
    <location>
        <begin position="7"/>
        <end position="110"/>
    </location>
</feature>
<gene>
    <name evidence="2" type="ORF">SAMN02910280_0731</name>
</gene>
<dbReference type="PANTHER" id="PTHR33993:SF2">
    <property type="entry name" value="VOC DOMAIN-CONTAINING PROTEIN"/>
    <property type="match status" value="1"/>
</dbReference>
<dbReference type="InterPro" id="IPR052164">
    <property type="entry name" value="Anthracycline_SecMetBiosynth"/>
</dbReference>
<dbReference type="AlphaFoldDB" id="A0A1K1LSZ1"/>
<reference evidence="2 3" key="1">
    <citation type="submission" date="2016-11" db="EMBL/GenBank/DDBJ databases">
        <authorList>
            <person name="Jaros S."/>
            <person name="Januszkiewicz K."/>
            <person name="Wedrychowicz H."/>
        </authorList>
    </citation>
    <scope>NUCLEOTIDE SEQUENCE [LARGE SCALE GENOMIC DNA]</scope>
    <source>
        <strain evidence="2 3">YL228</strain>
    </source>
</reference>
<dbReference type="InterPro" id="IPR029068">
    <property type="entry name" value="Glyas_Bleomycin-R_OHBP_Dase"/>
</dbReference>
<proteinExistence type="predicted"/>
<evidence type="ECO:0000313" key="3">
    <source>
        <dbReference type="Proteomes" id="UP000183461"/>
    </source>
</evidence>
<dbReference type="RefSeq" id="WP_072299121.1">
    <property type="nucleotide sequence ID" value="NZ_FPIP01000001.1"/>
</dbReference>
<dbReference type="Proteomes" id="UP000183461">
    <property type="component" value="Unassembled WGS sequence"/>
</dbReference>
<dbReference type="PANTHER" id="PTHR33993">
    <property type="entry name" value="GLYOXALASE-RELATED"/>
    <property type="match status" value="1"/>
</dbReference>
<dbReference type="InterPro" id="IPR004360">
    <property type="entry name" value="Glyas_Fos-R_dOase_dom"/>
</dbReference>
<name>A0A1K1LSZ1_RUMFL</name>
<evidence type="ECO:0000313" key="2">
    <source>
        <dbReference type="EMBL" id="SFW14041.1"/>
    </source>
</evidence>
<dbReference type="Gene3D" id="3.10.180.10">
    <property type="entry name" value="2,3-Dihydroxybiphenyl 1,2-Dioxygenase, domain 1"/>
    <property type="match status" value="1"/>
</dbReference>